<reference evidence="1" key="1">
    <citation type="journal article" date="2020" name="Nature">
        <title>Giant virus diversity and host interactions through global metagenomics.</title>
        <authorList>
            <person name="Schulz F."/>
            <person name="Roux S."/>
            <person name="Paez-Espino D."/>
            <person name="Jungbluth S."/>
            <person name="Walsh D.A."/>
            <person name="Denef V.J."/>
            <person name="McMahon K.D."/>
            <person name="Konstantinidis K.T."/>
            <person name="Eloe-Fadrosh E.A."/>
            <person name="Kyrpides N.C."/>
            <person name="Woyke T."/>
        </authorList>
    </citation>
    <scope>NUCLEOTIDE SEQUENCE</scope>
    <source>
        <strain evidence="1">GVMAG-M-3300023184-77</strain>
    </source>
</reference>
<dbReference type="EMBL" id="MN740165">
    <property type="protein sequence ID" value="QHT91507.1"/>
    <property type="molecule type" value="Genomic_DNA"/>
</dbReference>
<evidence type="ECO:0000313" key="1">
    <source>
        <dbReference type="EMBL" id="QHT91507.1"/>
    </source>
</evidence>
<proteinExistence type="predicted"/>
<accession>A0A6C0IHU9</accession>
<dbReference type="AlphaFoldDB" id="A0A6C0IHU9"/>
<sequence>MNRHNVIDGYLLEEKIRLQVSLLPGVIQNISTDDGIKKHFNDNTLNGVDNYIQFRNFYVLIQDKWVAKPTSQSQAAQFLQCVDKIREKLGNNLFLIWACKTPPSRNAIPDLNRKKVKIICSDVSVDELAMSVKDYIKELVDTQKDAMEIDV</sequence>
<name>A0A6C0IHU9_9ZZZZ</name>
<protein>
    <submittedName>
        <fullName evidence="1">Uncharacterized protein</fullName>
    </submittedName>
</protein>
<organism evidence="1">
    <name type="scientific">viral metagenome</name>
    <dbReference type="NCBI Taxonomy" id="1070528"/>
    <lineage>
        <taxon>unclassified sequences</taxon>
        <taxon>metagenomes</taxon>
        <taxon>organismal metagenomes</taxon>
    </lineage>
</organism>